<dbReference type="InterPro" id="IPR016181">
    <property type="entry name" value="Acyl_CoA_acyltransferase"/>
</dbReference>
<evidence type="ECO:0000313" key="4">
    <source>
        <dbReference type="EMBL" id="CBA30943.1"/>
    </source>
</evidence>
<dbReference type="Pfam" id="PF00583">
    <property type="entry name" value="Acetyltransf_1"/>
    <property type="match status" value="1"/>
</dbReference>
<dbReference type="PANTHER" id="PTHR43877">
    <property type="entry name" value="AMINOALKYLPHOSPHONATE N-ACETYLTRANSFERASE-RELATED-RELATED"/>
    <property type="match status" value="1"/>
</dbReference>
<gene>
    <name evidence="4" type="ordered locus">Ctu_21680</name>
</gene>
<dbReference type="HOGENOM" id="CLU_013985_11_8_6"/>
<evidence type="ECO:0000313" key="5">
    <source>
        <dbReference type="Proteomes" id="UP000002069"/>
    </source>
</evidence>
<dbReference type="InterPro" id="IPR050832">
    <property type="entry name" value="Bact_Acetyltransf"/>
</dbReference>
<keyword evidence="5" id="KW-1185">Reference proteome</keyword>
<evidence type="ECO:0000256" key="1">
    <source>
        <dbReference type="ARBA" id="ARBA00022679"/>
    </source>
</evidence>
<dbReference type="CDD" id="cd04301">
    <property type="entry name" value="NAT_SF"/>
    <property type="match status" value="1"/>
</dbReference>
<dbReference type="InterPro" id="IPR000182">
    <property type="entry name" value="GNAT_dom"/>
</dbReference>
<dbReference type="PANTHER" id="PTHR43877:SF2">
    <property type="entry name" value="AMINOALKYLPHOSPHONATE N-ACETYLTRANSFERASE-RELATED"/>
    <property type="match status" value="1"/>
</dbReference>
<dbReference type="PATRIC" id="fig|693216.3.peg.2050"/>
<evidence type="ECO:0000259" key="3">
    <source>
        <dbReference type="PROSITE" id="PS51186"/>
    </source>
</evidence>
<accession>C9Y4G2</accession>
<dbReference type="EMBL" id="FN543093">
    <property type="protein sequence ID" value="CBA30943.1"/>
    <property type="molecule type" value="Genomic_DNA"/>
</dbReference>
<keyword evidence="2" id="KW-0012">Acyltransferase</keyword>
<reference evidence="5" key="2">
    <citation type="journal article" date="2011" name="J. Bacteriol.">
        <title>Complete genome sequence of Cronobacter turicensis LMG 23827, a food-borne pathogen causing deaths in neonates.</title>
        <authorList>
            <person name="Stephan R."/>
            <person name="Lehner A."/>
            <person name="Tischler P."/>
            <person name="Rattei T."/>
        </authorList>
    </citation>
    <scope>NUCLEOTIDE SEQUENCE [LARGE SCALE GENOMIC DNA]</scope>
    <source>
        <strain evidence="5">DSM 18703 / CCUG 55852 / LMG 23827 / z3032</strain>
    </source>
</reference>
<dbReference type="KEGG" id="ctu:CTU_21680"/>
<dbReference type="Proteomes" id="UP000002069">
    <property type="component" value="Chromosome"/>
</dbReference>
<dbReference type="Gene3D" id="3.40.630.30">
    <property type="match status" value="1"/>
</dbReference>
<evidence type="ECO:0000256" key="2">
    <source>
        <dbReference type="ARBA" id="ARBA00023315"/>
    </source>
</evidence>
<proteinExistence type="predicted"/>
<dbReference type="AlphaFoldDB" id="C9Y4G2"/>
<feature type="domain" description="N-acetyltransferase" evidence="3">
    <location>
        <begin position="2"/>
        <end position="151"/>
    </location>
</feature>
<dbReference type="PROSITE" id="PS51186">
    <property type="entry name" value="GNAT"/>
    <property type="match status" value="1"/>
</dbReference>
<protein>
    <submittedName>
        <fullName evidence="4">IAA acetyltransferase</fullName>
    </submittedName>
</protein>
<organism evidence="4 5">
    <name type="scientific">Cronobacter turicensis (strain DSM 18703 / CCUG 55852 / LMG 23827 / z3032)</name>
    <dbReference type="NCBI Taxonomy" id="693216"/>
    <lineage>
        <taxon>Bacteria</taxon>
        <taxon>Pseudomonadati</taxon>
        <taxon>Pseudomonadota</taxon>
        <taxon>Gammaproteobacteria</taxon>
        <taxon>Enterobacterales</taxon>
        <taxon>Enterobacteriaceae</taxon>
        <taxon>Cronobacter</taxon>
    </lineage>
</organism>
<sequence length="158" mass="17151">MYPISIETPGSAESRALIAALDAYQSTLYPAESNHLVDLAGLPDDAMIFMVIRHQNVAVGCGAVMLTGDGCGEIKRVYIDERHRGQRLGEKLMAALEAAARSRGCHTLQLETGIHQQAAVKLYERCGYTQTGPFAPYQPDPLSLFMQKRVSDTAAAVL</sequence>
<dbReference type="SUPFAM" id="SSF55729">
    <property type="entry name" value="Acyl-CoA N-acyltransferases (Nat)"/>
    <property type="match status" value="1"/>
</dbReference>
<reference evidence="4 5" key="1">
    <citation type="journal article" date="2010" name="J. Bacteriol.">
        <title>Complete Genome Sequence of Cronobacter turicensis LMG 23827, a foodborne pathogen causing deaths in neonates.</title>
        <authorList>
            <person name="Stephan R."/>
            <person name="Lehner A."/>
            <person name="Tischler P."/>
            <person name="Rattei T."/>
        </authorList>
    </citation>
    <scope>NUCLEOTIDE SEQUENCE [LARGE SCALE GENOMIC DNA]</scope>
    <source>
        <strain evidence="5">DSM 18703 / CCUG 55852 / LMG 23827 / z3032</strain>
    </source>
</reference>
<dbReference type="GO" id="GO:0016747">
    <property type="term" value="F:acyltransferase activity, transferring groups other than amino-acyl groups"/>
    <property type="evidence" value="ECO:0007669"/>
    <property type="project" value="InterPro"/>
</dbReference>
<keyword evidence="1" id="KW-0808">Transferase</keyword>
<name>C9Y4G2_CROTZ</name>